<dbReference type="PANTHER" id="PTHR30290:SF62">
    <property type="entry name" value="OLIGOPEPTIDE ABC TRANSPORTER, PERIPLASMIC OLIGOPEPTIDE-BINDING PROTEIN"/>
    <property type="match status" value="1"/>
</dbReference>
<dbReference type="InterPro" id="IPR000914">
    <property type="entry name" value="SBP_5_dom"/>
</dbReference>
<dbReference type="AlphaFoldDB" id="Z9JPE5"/>
<dbReference type="OrthoDB" id="9764591at2"/>
<evidence type="ECO:0000256" key="1">
    <source>
        <dbReference type="SAM" id="MobiDB-lite"/>
    </source>
</evidence>
<dbReference type="InterPro" id="IPR039424">
    <property type="entry name" value="SBP_5"/>
</dbReference>
<evidence type="ECO:0000259" key="2">
    <source>
        <dbReference type="Pfam" id="PF00496"/>
    </source>
</evidence>
<dbReference type="HOGENOM" id="CLU_017028_8_2_11"/>
<accession>Z9JPE5</accession>
<dbReference type="RefSeq" id="WP_051487073.1">
    <property type="nucleotide sequence ID" value="NZ_BAAAOW010000015.1"/>
</dbReference>
<sequence>MTPSIPDPTIRRRSVLTMGAAAGLVTATASGCSFFSTDPDSGGGGGGEGGGTDAMESPMLAEKVEAGELPPLEERLPAEPLVVEVAEPGIYGGTWRSLTLGPGDSASPDRIVGYEPGLRKSPNLDEIGPGVFTAVEANAEGTQYTISLRPGMKWSDGEPFTADDIVFAIEDVFGNTELFATPPSWLSSDGTKATAEKVDETTLTVTFAAPTGRFEDELNRNMELINYPMHYAKDFHPDHNADLDAKVEEAGMGVWTDLWNDQISGEGFWKNPELPTIDAWVVTTPLGEGGSVVFERNPYYWKTDPDGRQLPYIDSLSFEVVTDPEVMVLKVTDGEVDMMYRHANSSANKPVYADSLESAGTQILDNTATSMNAMCVALNLAHKDPAKAALYQNKDFRIGLSHAINREELITSVWQRQGEPWQWAPSADSPFYDEEFAKQFTEFDVDLANQHLDKAGLTAKDGDGMRTMPDGGTLTITLDVPAAMKPEWPTAASMISDMWKAVGIRMSVNTIDRTLFYDRKISTANEHDAGVWGGDGGLAVESIDPRWYMPYSDESVWATAWARYYSTRGAEGSEPVAPAKEQIELMWQFAAEPDADARDEIFRQVLAIAKQEFWGIGIVSEPAPYVVAKNRLKNLTAGVPDTWVYRTPAHTNPESWFISESE</sequence>
<dbReference type="PANTHER" id="PTHR30290">
    <property type="entry name" value="PERIPLASMIC BINDING COMPONENT OF ABC TRANSPORTER"/>
    <property type="match status" value="1"/>
</dbReference>
<evidence type="ECO:0000313" key="3">
    <source>
        <dbReference type="EMBL" id="EWS80024.1"/>
    </source>
</evidence>
<dbReference type="CDD" id="cd08500">
    <property type="entry name" value="PBP2_NikA_DppA_OppA_like_4"/>
    <property type="match status" value="1"/>
</dbReference>
<reference evidence="3 4" key="1">
    <citation type="submission" date="2014-02" db="EMBL/GenBank/DDBJ databases">
        <title>Genome sequence of Brachybacterium phenoliresistens strain W13A50.</title>
        <authorList>
            <person name="Wang X."/>
        </authorList>
    </citation>
    <scope>NUCLEOTIDE SEQUENCE [LARGE SCALE GENOMIC DNA]</scope>
    <source>
        <strain evidence="3 4">W13A50</strain>
    </source>
</reference>
<dbReference type="PATRIC" id="fig|396014.3.peg.3145"/>
<evidence type="ECO:0000313" key="4">
    <source>
        <dbReference type="Proteomes" id="UP000023067"/>
    </source>
</evidence>
<comment type="caution">
    <text evidence="3">The sequence shown here is derived from an EMBL/GenBank/DDBJ whole genome shotgun (WGS) entry which is preliminary data.</text>
</comment>
<dbReference type="Gene3D" id="3.40.190.10">
    <property type="entry name" value="Periplasmic binding protein-like II"/>
    <property type="match status" value="1"/>
</dbReference>
<protein>
    <submittedName>
        <fullName evidence="3">ABC transporter substrate-binding protein</fullName>
    </submittedName>
</protein>
<dbReference type="EMBL" id="JDYK01000020">
    <property type="protein sequence ID" value="EWS80024.1"/>
    <property type="molecule type" value="Genomic_DNA"/>
</dbReference>
<keyword evidence="4" id="KW-1185">Reference proteome</keyword>
<name>Z9JPE5_9MICO</name>
<gene>
    <name evidence="3" type="ORF">BF93_08210</name>
</gene>
<dbReference type="Proteomes" id="UP000023067">
    <property type="component" value="Unassembled WGS sequence"/>
</dbReference>
<dbReference type="STRING" id="396014.BF93_08210"/>
<dbReference type="GO" id="GO:1904680">
    <property type="term" value="F:peptide transmembrane transporter activity"/>
    <property type="evidence" value="ECO:0007669"/>
    <property type="project" value="TreeGrafter"/>
</dbReference>
<dbReference type="Gene3D" id="3.10.105.10">
    <property type="entry name" value="Dipeptide-binding Protein, Domain 3"/>
    <property type="match status" value="1"/>
</dbReference>
<organism evidence="3 4">
    <name type="scientific">Brachybacterium phenoliresistens</name>
    <dbReference type="NCBI Taxonomy" id="396014"/>
    <lineage>
        <taxon>Bacteria</taxon>
        <taxon>Bacillati</taxon>
        <taxon>Actinomycetota</taxon>
        <taxon>Actinomycetes</taxon>
        <taxon>Micrococcales</taxon>
        <taxon>Dermabacteraceae</taxon>
        <taxon>Brachybacterium</taxon>
    </lineage>
</organism>
<feature type="domain" description="Solute-binding protein family 5" evidence="2">
    <location>
        <begin position="127"/>
        <end position="536"/>
    </location>
</feature>
<feature type="compositionally biased region" description="Gly residues" evidence="1">
    <location>
        <begin position="41"/>
        <end position="52"/>
    </location>
</feature>
<dbReference type="eggNOG" id="COG0747">
    <property type="taxonomic scope" value="Bacteria"/>
</dbReference>
<proteinExistence type="predicted"/>
<dbReference type="SUPFAM" id="SSF53850">
    <property type="entry name" value="Periplasmic binding protein-like II"/>
    <property type="match status" value="1"/>
</dbReference>
<dbReference type="GO" id="GO:0015833">
    <property type="term" value="P:peptide transport"/>
    <property type="evidence" value="ECO:0007669"/>
    <property type="project" value="TreeGrafter"/>
</dbReference>
<dbReference type="Pfam" id="PF00496">
    <property type="entry name" value="SBP_bac_5"/>
    <property type="match status" value="1"/>
</dbReference>
<feature type="region of interest" description="Disordered" evidence="1">
    <location>
        <begin position="36"/>
        <end position="55"/>
    </location>
</feature>